<protein>
    <submittedName>
        <fullName evidence="3">CIA30 family protein</fullName>
    </submittedName>
</protein>
<dbReference type="InterPro" id="IPR013857">
    <property type="entry name" value="NADH-UbQ_OxRdtase-assoc_prot30"/>
</dbReference>
<name>A0ABW0C559_9FLAO</name>
<dbReference type="Pfam" id="PF08547">
    <property type="entry name" value="CIA30"/>
    <property type="match status" value="1"/>
</dbReference>
<dbReference type="PANTHER" id="PTHR13194:SF19">
    <property type="entry name" value="NAD(P)-BINDING ROSSMANN-FOLD SUPERFAMILY PROTEIN"/>
    <property type="match status" value="1"/>
</dbReference>
<evidence type="ECO:0000313" key="4">
    <source>
        <dbReference type="Proteomes" id="UP001596162"/>
    </source>
</evidence>
<evidence type="ECO:0000256" key="1">
    <source>
        <dbReference type="ARBA" id="ARBA00007884"/>
    </source>
</evidence>
<evidence type="ECO:0000313" key="3">
    <source>
        <dbReference type="EMBL" id="MFC5195323.1"/>
    </source>
</evidence>
<evidence type="ECO:0000259" key="2">
    <source>
        <dbReference type="Pfam" id="PF08547"/>
    </source>
</evidence>
<keyword evidence="4" id="KW-1185">Reference proteome</keyword>
<organism evidence="3 4">
    <name type="scientific">Bizionia hallyeonensis</name>
    <dbReference type="NCBI Taxonomy" id="1123757"/>
    <lineage>
        <taxon>Bacteria</taxon>
        <taxon>Pseudomonadati</taxon>
        <taxon>Bacteroidota</taxon>
        <taxon>Flavobacteriia</taxon>
        <taxon>Flavobacteriales</taxon>
        <taxon>Flavobacteriaceae</taxon>
        <taxon>Bizionia</taxon>
    </lineage>
</organism>
<dbReference type="Proteomes" id="UP001596162">
    <property type="component" value="Unassembled WGS sequence"/>
</dbReference>
<comment type="caution">
    <text evidence="3">The sequence shown here is derived from an EMBL/GenBank/DDBJ whole genome shotgun (WGS) entry which is preliminary data.</text>
</comment>
<dbReference type="InterPro" id="IPR039131">
    <property type="entry name" value="NDUFAF1"/>
</dbReference>
<reference evidence="4" key="1">
    <citation type="journal article" date="2019" name="Int. J. Syst. Evol. Microbiol.">
        <title>The Global Catalogue of Microorganisms (GCM) 10K type strain sequencing project: providing services to taxonomists for standard genome sequencing and annotation.</title>
        <authorList>
            <consortium name="The Broad Institute Genomics Platform"/>
            <consortium name="The Broad Institute Genome Sequencing Center for Infectious Disease"/>
            <person name="Wu L."/>
            <person name="Ma J."/>
        </authorList>
    </citation>
    <scope>NUCLEOTIDE SEQUENCE [LARGE SCALE GENOMIC DNA]</scope>
    <source>
        <strain evidence="4">JCM 17978</strain>
    </source>
</reference>
<sequence length="177" mass="20132">MKYLAFLTVILLTQTPMTLYNFNTDSKQTDWYILDDVVMGGKSNGTFSINEAGNGIFKGEISLENNGGFSSVRHDCNVKNHEGFTRFRIRIKGDGNPYQFRVKSNKNNRYSYAATFQTSGDWETIDIAFTNMPAVFRGRNLDMPNFPGKNMEEIGFLIGTKKPQKFQLEIESIVLVK</sequence>
<dbReference type="EMBL" id="JBHSLA010000003">
    <property type="protein sequence ID" value="MFC5195323.1"/>
    <property type="molecule type" value="Genomic_DNA"/>
</dbReference>
<accession>A0ABW0C559</accession>
<dbReference type="PANTHER" id="PTHR13194">
    <property type="entry name" value="COMPLEX I INTERMEDIATE-ASSOCIATED PROTEIN 30"/>
    <property type="match status" value="1"/>
</dbReference>
<proteinExistence type="inferred from homology"/>
<dbReference type="RefSeq" id="WP_376860076.1">
    <property type="nucleotide sequence ID" value="NZ_JBHSLA010000003.1"/>
</dbReference>
<feature type="domain" description="NADH:ubiquinone oxidoreductase intermediate-associated protein 30" evidence="2">
    <location>
        <begin position="21"/>
        <end position="170"/>
    </location>
</feature>
<dbReference type="SUPFAM" id="SSF49785">
    <property type="entry name" value="Galactose-binding domain-like"/>
    <property type="match status" value="1"/>
</dbReference>
<dbReference type="InterPro" id="IPR008979">
    <property type="entry name" value="Galactose-bd-like_sf"/>
</dbReference>
<gene>
    <name evidence="3" type="ORF">ACFPH8_08275</name>
</gene>
<comment type="similarity">
    <text evidence="1">Belongs to the CIA30 family.</text>
</comment>